<comment type="caution">
    <text evidence="1">The sequence shown here is derived from an EMBL/GenBank/DDBJ whole genome shotgun (WGS) entry which is preliminary data.</text>
</comment>
<dbReference type="Proteomes" id="UP001148838">
    <property type="component" value="Unassembled WGS sequence"/>
</dbReference>
<evidence type="ECO:0000313" key="1">
    <source>
        <dbReference type="EMBL" id="KAJ4432301.1"/>
    </source>
</evidence>
<name>A0ABQ8SET4_PERAM</name>
<gene>
    <name evidence="1" type="ORF">ANN_20920</name>
</gene>
<protein>
    <submittedName>
        <fullName evidence="1">Uncharacterized protein</fullName>
    </submittedName>
</protein>
<keyword evidence="2" id="KW-1185">Reference proteome</keyword>
<sequence length="269" mass="31526">MGNACYYSVEKLLSSSLLSKNLKVRIYKAVTLPVVLYDCETWILTLRDEQRLRVFENKVLRKIFGAKRDEVTGEWRKLHNAELHTLYPSPDVDGKLRKNLNQVTCPERESNPDHLVSRPDALNVTPQKIVKFNLSMGIINRVLKSSLVQKSTRTRLYQIIARPVLCYGGEAWTIRTKDGSRLTACEMRFMCRTAGYTKWDRKKNEDILQELNVSSILDYISRYQLNWKEHVSRMVSSRIPKAIMKYSPNGKLSLRRPKKRWQENRFFKP</sequence>
<dbReference type="PANTHER" id="PTHR47027">
    <property type="entry name" value="REVERSE TRANSCRIPTASE DOMAIN-CONTAINING PROTEIN"/>
    <property type="match status" value="1"/>
</dbReference>
<dbReference type="PANTHER" id="PTHR47027:SF20">
    <property type="entry name" value="REVERSE TRANSCRIPTASE-LIKE PROTEIN WITH RNA-DIRECTED DNA POLYMERASE DOMAIN"/>
    <property type="match status" value="1"/>
</dbReference>
<dbReference type="EMBL" id="JAJSOF020000029">
    <property type="protein sequence ID" value="KAJ4432301.1"/>
    <property type="molecule type" value="Genomic_DNA"/>
</dbReference>
<proteinExistence type="predicted"/>
<organism evidence="1 2">
    <name type="scientific">Periplaneta americana</name>
    <name type="common">American cockroach</name>
    <name type="synonym">Blatta americana</name>
    <dbReference type="NCBI Taxonomy" id="6978"/>
    <lineage>
        <taxon>Eukaryota</taxon>
        <taxon>Metazoa</taxon>
        <taxon>Ecdysozoa</taxon>
        <taxon>Arthropoda</taxon>
        <taxon>Hexapoda</taxon>
        <taxon>Insecta</taxon>
        <taxon>Pterygota</taxon>
        <taxon>Neoptera</taxon>
        <taxon>Polyneoptera</taxon>
        <taxon>Dictyoptera</taxon>
        <taxon>Blattodea</taxon>
        <taxon>Blattoidea</taxon>
        <taxon>Blattidae</taxon>
        <taxon>Blattinae</taxon>
        <taxon>Periplaneta</taxon>
    </lineage>
</organism>
<accession>A0ABQ8SET4</accession>
<reference evidence="1 2" key="1">
    <citation type="journal article" date="2022" name="Allergy">
        <title>Genome assembly and annotation of Periplaneta americana reveal a comprehensive cockroach allergen profile.</title>
        <authorList>
            <person name="Wang L."/>
            <person name="Xiong Q."/>
            <person name="Saelim N."/>
            <person name="Wang L."/>
            <person name="Nong W."/>
            <person name="Wan A.T."/>
            <person name="Shi M."/>
            <person name="Liu X."/>
            <person name="Cao Q."/>
            <person name="Hui J.H.L."/>
            <person name="Sookrung N."/>
            <person name="Leung T.F."/>
            <person name="Tungtrongchitr A."/>
            <person name="Tsui S.K.W."/>
        </authorList>
    </citation>
    <scope>NUCLEOTIDE SEQUENCE [LARGE SCALE GENOMIC DNA]</scope>
    <source>
        <strain evidence="1">PWHHKU_190912</strain>
    </source>
</reference>
<evidence type="ECO:0000313" key="2">
    <source>
        <dbReference type="Proteomes" id="UP001148838"/>
    </source>
</evidence>